<dbReference type="OrthoDB" id="9781469at2"/>
<dbReference type="InterPro" id="IPR036259">
    <property type="entry name" value="MFS_trans_sf"/>
</dbReference>
<keyword evidence="6 7" id="KW-0472">Membrane</keyword>
<dbReference type="CDD" id="cd17321">
    <property type="entry name" value="MFS_MMR_MDR_like"/>
    <property type="match status" value="1"/>
</dbReference>
<keyword evidence="10" id="KW-1185">Reference proteome</keyword>
<feature type="transmembrane region" description="Helical" evidence="7">
    <location>
        <begin position="311"/>
        <end position="329"/>
    </location>
</feature>
<dbReference type="PANTHER" id="PTHR42718:SF47">
    <property type="entry name" value="METHYL VIOLOGEN RESISTANCE PROTEIN SMVA"/>
    <property type="match status" value="1"/>
</dbReference>
<protein>
    <submittedName>
        <fullName evidence="9">MFS transporter</fullName>
    </submittedName>
</protein>
<dbReference type="Gene3D" id="1.20.1250.20">
    <property type="entry name" value="MFS general substrate transporter like domains"/>
    <property type="match status" value="1"/>
</dbReference>
<feature type="transmembrane region" description="Helical" evidence="7">
    <location>
        <begin position="113"/>
        <end position="138"/>
    </location>
</feature>
<proteinExistence type="predicted"/>
<feature type="transmembrane region" description="Helical" evidence="7">
    <location>
        <begin position="275"/>
        <end position="299"/>
    </location>
</feature>
<evidence type="ECO:0000256" key="3">
    <source>
        <dbReference type="ARBA" id="ARBA00022475"/>
    </source>
</evidence>
<keyword evidence="4 7" id="KW-0812">Transmembrane</keyword>
<dbReference type="PANTHER" id="PTHR42718">
    <property type="entry name" value="MAJOR FACILITATOR SUPERFAMILY MULTIDRUG TRANSPORTER MFSC"/>
    <property type="match status" value="1"/>
</dbReference>
<dbReference type="GO" id="GO:0005886">
    <property type="term" value="C:plasma membrane"/>
    <property type="evidence" value="ECO:0007669"/>
    <property type="project" value="UniProtKB-SubCell"/>
</dbReference>
<feature type="transmembrane region" description="Helical" evidence="7">
    <location>
        <begin position="341"/>
        <end position="359"/>
    </location>
</feature>
<feature type="transmembrane region" description="Helical" evidence="7">
    <location>
        <begin position="88"/>
        <end position="107"/>
    </location>
</feature>
<comment type="caution">
    <text evidence="9">The sequence shown here is derived from an EMBL/GenBank/DDBJ whole genome shotgun (WGS) entry which is preliminary data.</text>
</comment>
<feature type="transmembrane region" description="Helical" evidence="7">
    <location>
        <begin position="237"/>
        <end position="254"/>
    </location>
</feature>
<keyword evidence="2" id="KW-0813">Transport</keyword>
<dbReference type="Proteomes" id="UP000279994">
    <property type="component" value="Unassembled WGS sequence"/>
</dbReference>
<evidence type="ECO:0000256" key="6">
    <source>
        <dbReference type="ARBA" id="ARBA00023136"/>
    </source>
</evidence>
<feature type="transmembrane region" description="Helical" evidence="7">
    <location>
        <begin position="474"/>
        <end position="498"/>
    </location>
</feature>
<feature type="transmembrane region" description="Helical" evidence="7">
    <location>
        <begin position="411"/>
        <end position="428"/>
    </location>
</feature>
<feature type="transmembrane region" description="Helical" evidence="7">
    <location>
        <begin position="20"/>
        <end position="44"/>
    </location>
</feature>
<gene>
    <name evidence="9" type="ORF">EFL26_09460</name>
</gene>
<feature type="transmembrane region" description="Helical" evidence="7">
    <location>
        <begin position="150"/>
        <end position="168"/>
    </location>
</feature>
<organism evidence="9 10">
    <name type="scientific">Nocardioides pocheonensis</name>
    <dbReference type="NCBI Taxonomy" id="661485"/>
    <lineage>
        <taxon>Bacteria</taxon>
        <taxon>Bacillati</taxon>
        <taxon>Actinomycetota</taxon>
        <taxon>Actinomycetes</taxon>
        <taxon>Propionibacteriales</taxon>
        <taxon>Nocardioidaceae</taxon>
        <taxon>Nocardioides</taxon>
    </lineage>
</organism>
<keyword evidence="3" id="KW-1003">Cell membrane</keyword>
<dbReference type="GO" id="GO:0022857">
    <property type="term" value="F:transmembrane transporter activity"/>
    <property type="evidence" value="ECO:0007669"/>
    <property type="project" value="InterPro"/>
</dbReference>
<evidence type="ECO:0000256" key="1">
    <source>
        <dbReference type="ARBA" id="ARBA00004651"/>
    </source>
</evidence>
<dbReference type="Pfam" id="PF07690">
    <property type="entry name" value="MFS_1"/>
    <property type="match status" value="1"/>
</dbReference>
<reference evidence="9 10" key="1">
    <citation type="submission" date="2018-11" db="EMBL/GenBank/DDBJ databases">
        <authorList>
            <person name="Li F."/>
        </authorList>
    </citation>
    <scope>NUCLEOTIDE SEQUENCE [LARGE SCALE GENOMIC DNA]</scope>
    <source>
        <strain evidence="9 10">Gsoil 818</strain>
    </source>
</reference>
<dbReference type="SUPFAM" id="SSF103473">
    <property type="entry name" value="MFS general substrate transporter"/>
    <property type="match status" value="1"/>
</dbReference>
<evidence type="ECO:0000256" key="2">
    <source>
        <dbReference type="ARBA" id="ARBA00022448"/>
    </source>
</evidence>
<evidence type="ECO:0000259" key="8">
    <source>
        <dbReference type="PROSITE" id="PS50850"/>
    </source>
</evidence>
<feature type="transmembrane region" description="Helical" evidence="7">
    <location>
        <begin position="365"/>
        <end position="390"/>
    </location>
</feature>
<dbReference type="RefSeq" id="WP_123222650.1">
    <property type="nucleotide sequence ID" value="NZ_RJSF01000036.1"/>
</dbReference>
<evidence type="ECO:0000256" key="5">
    <source>
        <dbReference type="ARBA" id="ARBA00022989"/>
    </source>
</evidence>
<feature type="transmembrane region" description="Helical" evidence="7">
    <location>
        <begin position="64"/>
        <end position="81"/>
    </location>
</feature>
<dbReference type="PROSITE" id="PS50850">
    <property type="entry name" value="MFS"/>
    <property type="match status" value="1"/>
</dbReference>
<dbReference type="AlphaFoldDB" id="A0A3N0GRY6"/>
<evidence type="ECO:0000313" key="10">
    <source>
        <dbReference type="Proteomes" id="UP000279994"/>
    </source>
</evidence>
<evidence type="ECO:0000313" key="9">
    <source>
        <dbReference type="EMBL" id="RNM14938.1"/>
    </source>
</evidence>
<accession>A0A3N0GRY6</accession>
<dbReference type="Pfam" id="PF13347">
    <property type="entry name" value="MFS_2"/>
    <property type="match status" value="1"/>
</dbReference>
<evidence type="ECO:0000256" key="4">
    <source>
        <dbReference type="ARBA" id="ARBA00022692"/>
    </source>
</evidence>
<evidence type="ECO:0000256" key="7">
    <source>
        <dbReference type="SAM" id="Phobius"/>
    </source>
</evidence>
<sequence length="506" mass="51493">MTATEQLPGLGTGRAGRKEWTAFVVLALPLLLVSMDVSILYFAVPQISRDLHASPTQQLWIFDVYGFVLAGLLITMGAVADRIGARRLLLVGAFAFSATSLAAAYAGSPGQLIAARALLGVAGATLMPSTLSMIRTLFRDERQRGKAIGAWTGVMTGGVGLGPVLSGVLLQHFWWGSVFLVNLPAMVLLLVLGPLLLPRGETWPGRRFDLTSSLLSLGAVIPAVYGIKEWAAHGADSRWIACIAVGALFATAFVRRQRRHPDPMVAPSLVANRSYRGALAGNVVCAFALIGNAVFMTSYLQLVLGYDALEAALWSLVPTLGVSLTAPFASTLGRRIGRGRAAGAGMVLGAAGFVLLTTVGTDSLVLTLVGGGVLAAGLVLTMTICSEVVLAALRPEEAGAGAALSEAASELGGALGIALLGSIGAAAYRSDAGHGLPAAYTHGPAAESLAGAVATAARLPGSTGEAVLAAARAAYVHGLHVAAVAGAVVLVGAALAAWRAGRAAAA</sequence>
<dbReference type="InterPro" id="IPR020846">
    <property type="entry name" value="MFS_dom"/>
</dbReference>
<comment type="subcellular location">
    <subcellularLocation>
        <location evidence="1">Cell membrane</location>
        <topology evidence="1">Multi-pass membrane protein</topology>
    </subcellularLocation>
</comment>
<feature type="domain" description="Major facilitator superfamily (MFS) profile" evidence="8">
    <location>
        <begin position="22"/>
        <end position="504"/>
    </location>
</feature>
<dbReference type="InterPro" id="IPR011701">
    <property type="entry name" value="MFS"/>
</dbReference>
<name>A0A3N0GRY6_9ACTN</name>
<keyword evidence="5 7" id="KW-1133">Transmembrane helix</keyword>
<feature type="transmembrane region" description="Helical" evidence="7">
    <location>
        <begin position="208"/>
        <end position="225"/>
    </location>
</feature>
<feature type="transmembrane region" description="Helical" evidence="7">
    <location>
        <begin position="174"/>
        <end position="196"/>
    </location>
</feature>
<dbReference type="EMBL" id="RJSF01000036">
    <property type="protein sequence ID" value="RNM14938.1"/>
    <property type="molecule type" value="Genomic_DNA"/>
</dbReference>